<protein>
    <recommendedName>
        <fullName evidence="4">MlrC</fullName>
    </recommendedName>
</protein>
<evidence type="ECO:0000313" key="3">
    <source>
        <dbReference type="EMBL" id="CAA9222803.1"/>
    </source>
</evidence>
<evidence type="ECO:0000259" key="2">
    <source>
        <dbReference type="Pfam" id="PF07364"/>
    </source>
</evidence>
<dbReference type="InterPro" id="IPR015995">
    <property type="entry name" value="MlrC_N"/>
</dbReference>
<gene>
    <name evidence="3" type="ORF">AVDCRST_MAG77-777</name>
</gene>
<accession>A0A6J4HFB2</accession>
<dbReference type="EMBL" id="CADCTC010000035">
    <property type="protein sequence ID" value="CAA9222803.1"/>
    <property type="molecule type" value="Genomic_DNA"/>
</dbReference>
<dbReference type="InterPro" id="IPR009197">
    <property type="entry name" value="MlrC"/>
</dbReference>
<proteinExistence type="predicted"/>
<dbReference type="AlphaFoldDB" id="A0A6J4HFB2"/>
<reference evidence="3" key="1">
    <citation type="submission" date="2020-02" db="EMBL/GenBank/DDBJ databases">
        <authorList>
            <person name="Meier V. D."/>
        </authorList>
    </citation>
    <scope>NUCLEOTIDE SEQUENCE</scope>
    <source>
        <strain evidence="3">AVDCRST_MAG77</strain>
    </source>
</reference>
<name>A0A6J4HFB2_9CHLR</name>
<dbReference type="PIRSF" id="PIRSF012702">
    <property type="entry name" value="UCP012702"/>
    <property type="match status" value="1"/>
</dbReference>
<feature type="domain" description="Microcystin LR degradation protein MlrC C-terminal" evidence="1">
    <location>
        <begin position="302"/>
        <end position="480"/>
    </location>
</feature>
<evidence type="ECO:0000259" key="1">
    <source>
        <dbReference type="Pfam" id="PF07171"/>
    </source>
</evidence>
<organism evidence="3">
    <name type="scientific">uncultured Chloroflexota bacterium</name>
    <dbReference type="NCBI Taxonomy" id="166587"/>
    <lineage>
        <taxon>Bacteria</taxon>
        <taxon>Bacillati</taxon>
        <taxon>Chloroflexota</taxon>
        <taxon>environmental samples</taxon>
    </lineage>
</organism>
<feature type="domain" description="Microcystin LR degradation protein MlrC N-terminal" evidence="2">
    <location>
        <begin position="2"/>
        <end position="293"/>
    </location>
</feature>
<dbReference type="Pfam" id="PF07171">
    <property type="entry name" value="MlrC_C"/>
    <property type="match status" value="1"/>
</dbReference>
<dbReference type="Pfam" id="PF07364">
    <property type="entry name" value="DUF1485"/>
    <property type="match status" value="1"/>
</dbReference>
<sequence>MRLALLGFSHETNTFATPPTGYDQWAASGILRGEEIVRRHATAHTTVAGYLEAGRELEPDVEVVPLMYASTEPSGTITGDAYQRLTAELLQLLDSKGPWDGVLLAQHGAAVADGTPDADGDFARRAREVVGDGVPIGMSLDMHANVSHQMVDATTVMVVFRTNPHVDPRPRARECAELIVRTVRGEIRPVQALETPPLVINIVKQFTGEPPMKDVMDDCAAAMARTGMLTASAIEGYPYADVAEMGMSFLAVHDGDPAAAREAARWMAQRAWERRTAFVGDTPSSEEALRQAMAAPGGPVVVMDVGDNIGGGSPADSTILLETARRLGVRSYLQTLFDPHAVEACVASGVGSTVSLEVGANTDDRHGRPVTVTGRVRLISDGLFEEHRPTHGGQRFFNAGITAVLEADDGVTLVLTSRRVGNTSIEQMYSLGIRPEQKQVVVAKGVVSPRPAYEPIAAQIILANTPGVTTADLSTFEYHHRRRPLYPFESDASYDPAAG</sequence>
<dbReference type="InterPro" id="IPR010799">
    <property type="entry name" value="MlrC_C"/>
</dbReference>
<evidence type="ECO:0008006" key="4">
    <source>
        <dbReference type="Google" id="ProtNLM"/>
    </source>
</evidence>